<feature type="transmembrane region" description="Helical" evidence="5">
    <location>
        <begin position="253"/>
        <end position="271"/>
    </location>
</feature>
<feature type="transmembrane region" description="Helical" evidence="5">
    <location>
        <begin position="136"/>
        <end position="153"/>
    </location>
</feature>
<keyword evidence="4 5" id="KW-0472">Membrane</keyword>
<evidence type="ECO:0000256" key="1">
    <source>
        <dbReference type="ARBA" id="ARBA00004141"/>
    </source>
</evidence>
<keyword evidence="8" id="KW-1185">Reference proteome</keyword>
<dbReference type="OrthoDB" id="78162at2157"/>
<evidence type="ECO:0000256" key="3">
    <source>
        <dbReference type="ARBA" id="ARBA00022989"/>
    </source>
</evidence>
<dbReference type="Proteomes" id="UP000002457">
    <property type="component" value="Chromosome"/>
</dbReference>
<dbReference type="InterPro" id="IPR050638">
    <property type="entry name" value="AA-Vitamin_Transporters"/>
</dbReference>
<feature type="transmembrane region" description="Helical" evidence="5">
    <location>
        <begin position="79"/>
        <end position="102"/>
    </location>
</feature>
<evidence type="ECO:0000313" key="8">
    <source>
        <dbReference type="Proteomes" id="UP000002457"/>
    </source>
</evidence>
<feature type="transmembrane region" description="Helical" evidence="5">
    <location>
        <begin position="218"/>
        <end position="241"/>
    </location>
</feature>
<feature type="transmembrane region" description="Helical" evidence="5">
    <location>
        <begin position="277"/>
        <end position="296"/>
    </location>
</feature>
<gene>
    <name evidence="7" type="ordered locus">Mpal_0016</name>
</gene>
<feature type="transmembrane region" description="Helical" evidence="5">
    <location>
        <begin position="159"/>
        <end position="177"/>
    </location>
</feature>
<feature type="transmembrane region" description="Helical" evidence="5">
    <location>
        <begin position="14"/>
        <end position="35"/>
    </location>
</feature>
<dbReference type="InterPro" id="IPR037185">
    <property type="entry name" value="EmrE-like"/>
</dbReference>
<keyword evidence="3 5" id="KW-1133">Transmembrane helix</keyword>
<dbReference type="GO" id="GO:0016020">
    <property type="term" value="C:membrane"/>
    <property type="evidence" value="ECO:0007669"/>
    <property type="project" value="UniProtKB-SubCell"/>
</dbReference>
<dbReference type="Gene3D" id="1.10.3730.20">
    <property type="match status" value="1"/>
</dbReference>
<dbReference type="STRING" id="521011.Mpal_0016"/>
<evidence type="ECO:0000256" key="4">
    <source>
        <dbReference type="ARBA" id="ARBA00023136"/>
    </source>
</evidence>
<dbReference type="eggNOG" id="arCOG00273">
    <property type="taxonomic scope" value="Archaea"/>
</dbReference>
<dbReference type="SUPFAM" id="SSF103481">
    <property type="entry name" value="Multidrug resistance efflux transporter EmrE"/>
    <property type="match status" value="2"/>
</dbReference>
<organism evidence="7 8">
    <name type="scientific">Methanosphaerula palustris (strain ATCC BAA-1556 / DSM 19958 / E1-9c)</name>
    <dbReference type="NCBI Taxonomy" id="521011"/>
    <lineage>
        <taxon>Archaea</taxon>
        <taxon>Methanobacteriati</taxon>
        <taxon>Methanobacteriota</taxon>
        <taxon>Stenosarchaea group</taxon>
        <taxon>Methanomicrobia</taxon>
        <taxon>Methanomicrobiales</taxon>
        <taxon>Methanoregulaceae</taxon>
        <taxon>Methanosphaerula</taxon>
    </lineage>
</organism>
<dbReference type="HOGENOM" id="CLU_042632_0_0_2"/>
<sequence>MGTEQGDQGLQRRAVIQALLSASFFGATIPLSKLFLEDVGPLQVSGLLYSGGGVTLLVWTVLLFLGGKIPADRWIRKTDLPWLSGAVLVGGVTAPVVLMIALTVTPAATASLLLTTEGIATALLATLFFSEQIRRPIWAGIACIAGANILLSLESENGWGISFGALGVVLACLLWGLDNNLTRRVAMRNPQMVGAVKATVAGGSALLLSWAVHEPSAGLLAIGALLLMGGLCYGFSIVLFISAVRTIGASRTAAFFGVGPFAGALVSFLLFQTAPTLPLLIALPLLITGTLLIARVHRAPIR</sequence>
<dbReference type="Pfam" id="PF00892">
    <property type="entry name" value="EamA"/>
    <property type="match status" value="2"/>
</dbReference>
<comment type="subcellular location">
    <subcellularLocation>
        <location evidence="1">Membrane</location>
        <topology evidence="1">Multi-pass membrane protein</topology>
    </subcellularLocation>
</comment>
<feature type="transmembrane region" description="Helical" evidence="5">
    <location>
        <begin position="108"/>
        <end position="129"/>
    </location>
</feature>
<dbReference type="GeneID" id="41344245"/>
<dbReference type="PANTHER" id="PTHR32322">
    <property type="entry name" value="INNER MEMBRANE TRANSPORTER"/>
    <property type="match status" value="1"/>
</dbReference>
<feature type="domain" description="EamA" evidence="6">
    <location>
        <begin position="14"/>
        <end position="152"/>
    </location>
</feature>
<feature type="transmembrane region" description="Helical" evidence="5">
    <location>
        <begin position="47"/>
        <end position="67"/>
    </location>
</feature>
<name>B8GI61_METPE</name>
<evidence type="ECO:0000313" key="7">
    <source>
        <dbReference type="EMBL" id="ACL15412.1"/>
    </source>
</evidence>
<protein>
    <recommendedName>
        <fullName evidence="6">EamA domain-containing protein</fullName>
    </recommendedName>
</protein>
<feature type="domain" description="EamA" evidence="6">
    <location>
        <begin position="163"/>
        <end position="294"/>
    </location>
</feature>
<dbReference type="RefSeq" id="WP_012616731.1">
    <property type="nucleotide sequence ID" value="NC_011832.1"/>
</dbReference>
<dbReference type="PANTHER" id="PTHR32322:SF2">
    <property type="entry name" value="EAMA DOMAIN-CONTAINING PROTEIN"/>
    <property type="match status" value="1"/>
</dbReference>
<dbReference type="AlphaFoldDB" id="B8GI61"/>
<feature type="transmembrane region" description="Helical" evidence="5">
    <location>
        <begin position="189"/>
        <end position="212"/>
    </location>
</feature>
<evidence type="ECO:0000256" key="5">
    <source>
        <dbReference type="SAM" id="Phobius"/>
    </source>
</evidence>
<accession>B8GI61</accession>
<reference evidence="7 8" key="1">
    <citation type="journal article" date="2015" name="Genome Announc.">
        <title>Complete Genome Sequence of Methanosphaerula palustris E1-9CT, a Hydrogenotrophic Methanogen Isolated from a Minerotrophic Fen Peatland.</title>
        <authorList>
            <person name="Cadillo-Quiroz H."/>
            <person name="Browne P."/>
            <person name="Kyrpides N."/>
            <person name="Woyke T."/>
            <person name="Goodwin L."/>
            <person name="Detter C."/>
            <person name="Yavitt J.B."/>
            <person name="Zinder S.H."/>
        </authorList>
    </citation>
    <scope>NUCLEOTIDE SEQUENCE [LARGE SCALE GENOMIC DNA]</scope>
    <source>
        <strain evidence="8">ATCC BAA-1556 / DSM 19958 / E1-9c</strain>
    </source>
</reference>
<dbReference type="EMBL" id="CP001338">
    <property type="protein sequence ID" value="ACL15412.1"/>
    <property type="molecule type" value="Genomic_DNA"/>
</dbReference>
<keyword evidence="2 5" id="KW-0812">Transmembrane</keyword>
<evidence type="ECO:0000259" key="6">
    <source>
        <dbReference type="Pfam" id="PF00892"/>
    </source>
</evidence>
<dbReference type="InterPro" id="IPR000620">
    <property type="entry name" value="EamA_dom"/>
</dbReference>
<proteinExistence type="predicted"/>
<dbReference type="KEGG" id="mpl:Mpal_0016"/>
<evidence type="ECO:0000256" key="2">
    <source>
        <dbReference type="ARBA" id="ARBA00022692"/>
    </source>
</evidence>